<dbReference type="EMBL" id="SHKP01000004">
    <property type="protein sequence ID" value="RZU02916.1"/>
    <property type="molecule type" value="Genomic_DNA"/>
</dbReference>
<dbReference type="Gene3D" id="3.30.530.20">
    <property type="match status" value="1"/>
</dbReference>
<keyword evidence="3" id="KW-1185">Reference proteome</keyword>
<dbReference type="Proteomes" id="UP000293671">
    <property type="component" value="Unassembled WGS sequence"/>
</dbReference>
<comment type="caution">
    <text evidence="2">The sequence shown here is derived from an EMBL/GenBank/DDBJ whole genome shotgun (WGS) entry which is preliminary data.</text>
</comment>
<dbReference type="AlphaFoldDB" id="A0A4V2FUQ5"/>
<keyword evidence="1" id="KW-1133">Transmembrane helix</keyword>
<evidence type="ECO:0000313" key="3">
    <source>
        <dbReference type="Proteomes" id="UP000293671"/>
    </source>
</evidence>
<dbReference type="CDD" id="cd07818">
    <property type="entry name" value="SRPBCC_1"/>
    <property type="match status" value="1"/>
</dbReference>
<dbReference type="InterPro" id="IPR023393">
    <property type="entry name" value="START-like_dom_sf"/>
</dbReference>
<accession>A0A4V2FUQ5</accession>
<dbReference type="RefSeq" id="WP_165393237.1">
    <property type="nucleotide sequence ID" value="NZ_SHKP01000004.1"/>
</dbReference>
<organism evidence="2 3">
    <name type="scientific">Rivibacter subsaxonicus</name>
    <dbReference type="NCBI Taxonomy" id="457575"/>
    <lineage>
        <taxon>Bacteria</taxon>
        <taxon>Pseudomonadati</taxon>
        <taxon>Pseudomonadota</taxon>
        <taxon>Betaproteobacteria</taxon>
        <taxon>Burkholderiales</taxon>
        <taxon>Rivibacter</taxon>
    </lineage>
</organism>
<gene>
    <name evidence="2" type="ORF">EV670_0947</name>
</gene>
<dbReference type="SUPFAM" id="SSF55961">
    <property type="entry name" value="Bet v1-like"/>
    <property type="match status" value="1"/>
</dbReference>
<evidence type="ECO:0000313" key="2">
    <source>
        <dbReference type="EMBL" id="RZU02916.1"/>
    </source>
</evidence>
<sequence length="181" mass="20592">MLRNLFKWFLISFVTVVAVLLIGGLLMNPNFRVTRQVEINAPADRLYALVSDPREWKRWSVWNQRDPNMQIRYSGPNSGSGAVWEWQSKSEGDGRMSFTTAEPGRRLGYDLFFPDFGTTSRGDFRFSPNASGGTTVIWEMNGDMGKNPMFRWMAPFADRMIGPDFEAGLNKLKEVAEKPPA</sequence>
<reference evidence="2 3" key="1">
    <citation type="submission" date="2019-02" db="EMBL/GenBank/DDBJ databases">
        <title>Genomic Encyclopedia of Type Strains, Phase IV (KMG-IV): sequencing the most valuable type-strain genomes for metagenomic binning, comparative biology and taxonomic classification.</title>
        <authorList>
            <person name="Goeker M."/>
        </authorList>
    </citation>
    <scope>NUCLEOTIDE SEQUENCE [LARGE SCALE GENOMIC DNA]</scope>
    <source>
        <strain evidence="2 3">DSM 19570</strain>
    </source>
</reference>
<evidence type="ECO:0000256" key="1">
    <source>
        <dbReference type="SAM" id="Phobius"/>
    </source>
</evidence>
<protein>
    <submittedName>
        <fullName evidence="2">Uncharacterized protein YndB with AHSA1/START domain</fullName>
    </submittedName>
</protein>
<dbReference type="Pfam" id="PF10604">
    <property type="entry name" value="Polyketide_cyc2"/>
    <property type="match status" value="1"/>
</dbReference>
<name>A0A4V2FUQ5_9BURK</name>
<keyword evidence="1" id="KW-0812">Transmembrane</keyword>
<keyword evidence="1" id="KW-0472">Membrane</keyword>
<feature type="transmembrane region" description="Helical" evidence="1">
    <location>
        <begin position="6"/>
        <end position="26"/>
    </location>
</feature>
<proteinExistence type="predicted"/>
<dbReference type="InterPro" id="IPR019587">
    <property type="entry name" value="Polyketide_cyclase/dehydratase"/>
</dbReference>